<dbReference type="AlphaFoldDB" id="A0A7W8IKN6"/>
<organism evidence="12 13">
    <name type="scientific">Tunturiibacter empetritectus</name>
    <dbReference type="NCBI Taxonomy" id="3069691"/>
    <lineage>
        <taxon>Bacteria</taxon>
        <taxon>Pseudomonadati</taxon>
        <taxon>Acidobacteriota</taxon>
        <taxon>Terriglobia</taxon>
        <taxon>Terriglobales</taxon>
        <taxon>Acidobacteriaceae</taxon>
        <taxon>Tunturiibacter</taxon>
    </lineage>
</organism>
<keyword evidence="6 11" id="KW-0067">ATP-binding</keyword>
<comment type="similarity">
    <text evidence="11">Belongs to the KdpC family.</text>
</comment>
<keyword evidence="7 11" id="KW-0630">Potassium</keyword>
<protein>
    <recommendedName>
        <fullName evidence="11">Potassium-transporting ATPase KdpC subunit</fullName>
    </recommendedName>
    <alternativeName>
        <fullName evidence="11">ATP phosphohydrolase [potassium-transporting] C chain</fullName>
    </alternativeName>
    <alternativeName>
        <fullName evidence="11">Potassium-binding and translocating subunit C</fullName>
    </alternativeName>
    <alternativeName>
        <fullName evidence="11">Potassium-translocating ATPase C chain</fullName>
    </alternativeName>
</protein>
<keyword evidence="5 11" id="KW-0547">Nucleotide-binding</keyword>
<proteinExistence type="inferred from homology"/>
<evidence type="ECO:0000256" key="8">
    <source>
        <dbReference type="ARBA" id="ARBA00022989"/>
    </source>
</evidence>
<dbReference type="PANTHER" id="PTHR30042:SF2">
    <property type="entry name" value="POTASSIUM-TRANSPORTING ATPASE KDPC SUBUNIT"/>
    <property type="match status" value="1"/>
</dbReference>
<reference evidence="12" key="1">
    <citation type="submission" date="2020-08" db="EMBL/GenBank/DDBJ databases">
        <title>Genomic Encyclopedia of Type Strains, Phase IV (KMG-V): Genome sequencing to study the core and pangenomes of soil and plant-associated prokaryotes.</title>
        <authorList>
            <person name="Whitman W."/>
        </authorList>
    </citation>
    <scope>NUCLEOTIDE SEQUENCE [LARGE SCALE GENOMIC DNA]</scope>
    <source>
        <strain evidence="12">M8UP27</strain>
    </source>
</reference>
<comment type="function">
    <text evidence="11">Part of the high-affinity ATP-driven potassium transport (or Kdp) system, which catalyzes the hydrolysis of ATP coupled with the electrogenic transport of potassium into the cytoplasm. This subunit acts as a catalytic chaperone that increases the ATP-binding affinity of the ATP-hydrolyzing subunit KdpB by the formation of a transient KdpB/KdpC/ATP ternary complex.</text>
</comment>
<evidence type="ECO:0000256" key="6">
    <source>
        <dbReference type="ARBA" id="ARBA00022840"/>
    </source>
</evidence>
<evidence type="ECO:0000256" key="3">
    <source>
        <dbReference type="ARBA" id="ARBA00022538"/>
    </source>
</evidence>
<sequence>MRRNVITAVLYTVVTTVLFGLIYPFVVTGLAQVLFHDKANGQLVYAGGQLVGSRLIGQSFTAPQYFHSRPSEAGNGYDAANSSGSNLGPTNKKLIDRVAGDVAALQVDHPGANVPIDLVTASGSGLDPHITPAAAEFQVARVARERRLSEDAVRRLVAQHTEGRQLGFLGEPRVNVLMLNLDLDQAAPAQR</sequence>
<keyword evidence="9 11" id="KW-0406">Ion transport</keyword>
<evidence type="ECO:0000256" key="10">
    <source>
        <dbReference type="ARBA" id="ARBA00023136"/>
    </source>
</evidence>
<dbReference type="PIRSF" id="PIRSF001296">
    <property type="entry name" value="K_ATPase_KdpC"/>
    <property type="match status" value="1"/>
</dbReference>
<evidence type="ECO:0000256" key="11">
    <source>
        <dbReference type="HAMAP-Rule" id="MF_00276"/>
    </source>
</evidence>
<evidence type="ECO:0000256" key="2">
    <source>
        <dbReference type="ARBA" id="ARBA00022475"/>
    </source>
</evidence>
<accession>A0A7W8IKN6</accession>
<name>A0A7W8IKN6_9BACT</name>
<gene>
    <name evidence="11" type="primary">kdpC</name>
    <name evidence="12" type="ORF">HDF09_003546</name>
</gene>
<keyword evidence="13" id="KW-1185">Reference proteome</keyword>
<dbReference type="Pfam" id="PF02669">
    <property type="entry name" value="KdpC"/>
    <property type="match status" value="1"/>
</dbReference>
<keyword evidence="1 11" id="KW-0813">Transport</keyword>
<keyword evidence="2 11" id="KW-1003">Cell membrane</keyword>
<evidence type="ECO:0000313" key="13">
    <source>
        <dbReference type="Proteomes" id="UP000568106"/>
    </source>
</evidence>
<dbReference type="PANTHER" id="PTHR30042">
    <property type="entry name" value="POTASSIUM-TRANSPORTING ATPASE C CHAIN"/>
    <property type="match status" value="1"/>
</dbReference>
<dbReference type="GO" id="GO:0005886">
    <property type="term" value="C:plasma membrane"/>
    <property type="evidence" value="ECO:0007669"/>
    <property type="project" value="UniProtKB-SubCell"/>
</dbReference>
<dbReference type="Proteomes" id="UP000568106">
    <property type="component" value="Unassembled WGS sequence"/>
</dbReference>
<dbReference type="GO" id="GO:0005524">
    <property type="term" value="F:ATP binding"/>
    <property type="evidence" value="ECO:0007669"/>
    <property type="project" value="UniProtKB-UniRule"/>
</dbReference>
<dbReference type="NCBIfam" id="NF001454">
    <property type="entry name" value="PRK00315.1"/>
    <property type="match status" value="1"/>
</dbReference>
<evidence type="ECO:0000256" key="1">
    <source>
        <dbReference type="ARBA" id="ARBA00022448"/>
    </source>
</evidence>
<dbReference type="EMBL" id="JACHDY010000005">
    <property type="protein sequence ID" value="MBB5318847.1"/>
    <property type="molecule type" value="Genomic_DNA"/>
</dbReference>
<comment type="subunit">
    <text evidence="11">The system is composed of three essential subunits: KdpA, KdpB and KdpC.</text>
</comment>
<feature type="transmembrane region" description="Helical" evidence="11">
    <location>
        <begin position="9"/>
        <end position="35"/>
    </location>
</feature>
<keyword evidence="10 11" id="KW-0472">Membrane</keyword>
<evidence type="ECO:0000256" key="9">
    <source>
        <dbReference type="ARBA" id="ARBA00023065"/>
    </source>
</evidence>
<evidence type="ECO:0000256" key="4">
    <source>
        <dbReference type="ARBA" id="ARBA00022692"/>
    </source>
</evidence>
<comment type="caution">
    <text evidence="12">The sequence shown here is derived from an EMBL/GenBank/DDBJ whole genome shotgun (WGS) entry which is preliminary data.</text>
</comment>
<keyword evidence="3 11" id="KW-0633">Potassium transport</keyword>
<dbReference type="InterPro" id="IPR003820">
    <property type="entry name" value="KdpC"/>
</dbReference>
<comment type="subcellular location">
    <subcellularLocation>
        <location evidence="11">Cell membrane</location>
        <topology evidence="11">Single-pass membrane protein</topology>
    </subcellularLocation>
</comment>
<dbReference type="NCBIfam" id="TIGR00681">
    <property type="entry name" value="kdpC"/>
    <property type="match status" value="1"/>
</dbReference>
<dbReference type="HAMAP" id="MF_00276">
    <property type="entry name" value="KdpC"/>
    <property type="match status" value="1"/>
</dbReference>
<keyword evidence="8 11" id="KW-1133">Transmembrane helix</keyword>
<evidence type="ECO:0000313" key="12">
    <source>
        <dbReference type="EMBL" id="MBB5318847.1"/>
    </source>
</evidence>
<evidence type="ECO:0000256" key="7">
    <source>
        <dbReference type="ARBA" id="ARBA00022958"/>
    </source>
</evidence>
<evidence type="ECO:0000256" key="5">
    <source>
        <dbReference type="ARBA" id="ARBA00022741"/>
    </source>
</evidence>
<dbReference type="GO" id="GO:0008556">
    <property type="term" value="F:P-type potassium transmembrane transporter activity"/>
    <property type="evidence" value="ECO:0007669"/>
    <property type="project" value="InterPro"/>
</dbReference>
<keyword evidence="4 11" id="KW-0812">Transmembrane</keyword>